<dbReference type="EMBL" id="JBIAQY010000005">
    <property type="protein sequence ID" value="MFF3569658.1"/>
    <property type="molecule type" value="Genomic_DNA"/>
</dbReference>
<dbReference type="InterPro" id="IPR036938">
    <property type="entry name" value="PAP2/HPO_sf"/>
</dbReference>
<reference evidence="1 2" key="1">
    <citation type="submission" date="2024-10" db="EMBL/GenBank/DDBJ databases">
        <title>The Natural Products Discovery Center: Release of the First 8490 Sequenced Strains for Exploring Actinobacteria Biosynthetic Diversity.</title>
        <authorList>
            <person name="Kalkreuter E."/>
            <person name="Kautsar S.A."/>
            <person name="Yang D."/>
            <person name="Bader C.D."/>
            <person name="Teijaro C.N."/>
            <person name="Fluegel L."/>
            <person name="Davis C.M."/>
            <person name="Simpson J.R."/>
            <person name="Lauterbach L."/>
            <person name="Steele A.D."/>
            <person name="Gui C."/>
            <person name="Meng S."/>
            <person name="Li G."/>
            <person name="Viehrig K."/>
            <person name="Ye F."/>
            <person name="Su P."/>
            <person name="Kiefer A.F."/>
            <person name="Nichols A."/>
            <person name="Cepeda A.J."/>
            <person name="Yan W."/>
            <person name="Fan B."/>
            <person name="Jiang Y."/>
            <person name="Adhikari A."/>
            <person name="Zheng C.-J."/>
            <person name="Schuster L."/>
            <person name="Cowan T.M."/>
            <person name="Smanski M.J."/>
            <person name="Chevrette M.G."/>
            <person name="De Carvalho L.P.S."/>
            <person name="Shen B."/>
        </authorList>
    </citation>
    <scope>NUCLEOTIDE SEQUENCE [LARGE SCALE GENOMIC DNA]</scope>
    <source>
        <strain evidence="1 2">NPDC002593</strain>
    </source>
</reference>
<sequence length="132" mass="13834">MDQILYWNLQVLGSDKPGRTDAGYLARALAMTHLAMYEAYRSIASAPYRSYLADPPIPEPGSAAETAMAVAAHTVLTALYPQWTARLDTALQRTGLSGPGRTGGTAHGLAVAHAVLAVDDGTGPVLYAQHGA</sequence>
<keyword evidence="2" id="KW-1185">Reference proteome</keyword>
<accession>A0ABW6S050</accession>
<organism evidence="1 2">
    <name type="scientific">Nocardia jiangxiensis</name>
    <dbReference type="NCBI Taxonomy" id="282685"/>
    <lineage>
        <taxon>Bacteria</taxon>
        <taxon>Bacillati</taxon>
        <taxon>Actinomycetota</taxon>
        <taxon>Actinomycetes</taxon>
        <taxon>Mycobacteriales</taxon>
        <taxon>Nocardiaceae</taxon>
        <taxon>Nocardia</taxon>
    </lineage>
</organism>
<evidence type="ECO:0000313" key="2">
    <source>
        <dbReference type="Proteomes" id="UP001601992"/>
    </source>
</evidence>
<dbReference type="Gene3D" id="1.20.144.10">
    <property type="entry name" value="Phosphatidic acid phosphatase type 2/haloperoxidase"/>
    <property type="match status" value="1"/>
</dbReference>
<protein>
    <submittedName>
        <fullName evidence="1">Uncharacterized protein</fullName>
    </submittedName>
</protein>
<dbReference type="SUPFAM" id="SSF48317">
    <property type="entry name" value="Acid phosphatase/Vanadium-dependent haloperoxidase"/>
    <property type="match status" value="1"/>
</dbReference>
<gene>
    <name evidence="1" type="ORF">ACFYXQ_17955</name>
</gene>
<dbReference type="Proteomes" id="UP001601992">
    <property type="component" value="Unassembled WGS sequence"/>
</dbReference>
<proteinExistence type="predicted"/>
<comment type="caution">
    <text evidence="1">The sequence shown here is derived from an EMBL/GenBank/DDBJ whole genome shotgun (WGS) entry which is preliminary data.</text>
</comment>
<dbReference type="RefSeq" id="WP_040818996.1">
    <property type="nucleotide sequence ID" value="NZ_JBIAQY010000005.1"/>
</dbReference>
<evidence type="ECO:0000313" key="1">
    <source>
        <dbReference type="EMBL" id="MFF3569658.1"/>
    </source>
</evidence>
<name>A0ABW6S050_9NOCA</name>